<evidence type="ECO:0000256" key="5">
    <source>
        <dbReference type="ARBA" id="ARBA00023163"/>
    </source>
</evidence>
<dbReference type="NCBIfam" id="TIGR02937">
    <property type="entry name" value="sigma70-ECF"/>
    <property type="match status" value="1"/>
</dbReference>
<dbReference type="InterPro" id="IPR013249">
    <property type="entry name" value="RNA_pol_sigma70_r4_t2"/>
</dbReference>
<evidence type="ECO:0000313" key="9">
    <source>
        <dbReference type="Proteomes" id="UP001589890"/>
    </source>
</evidence>
<keyword evidence="9" id="KW-1185">Reference proteome</keyword>
<dbReference type="Pfam" id="PF04542">
    <property type="entry name" value="Sigma70_r2"/>
    <property type="match status" value="1"/>
</dbReference>
<feature type="domain" description="RNA polymerase sigma-70 region 2" evidence="6">
    <location>
        <begin position="15"/>
        <end position="80"/>
    </location>
</feature>
<evidence type="ECO:0000256" key="3">
    <source>
        <dbReference type="ARBA" id="ARBA00023082"/>
    </source>
</evidence>
<feature type="domain" description="RNA polymerase sigma factor 70 region 4 type 2" evidence="7">
    <location>
        <begin position="106"/>
        <end position="157"/>
    </location>
</feature>
<evidence type="ECO:0000256" key="2">
    <source>
        <dbReference type="ARBA" id="ARBA00023015"/>
    </source>
</evidence>
<dbReference type="Gene3D" id="1.10.1740.10">
    <property type="match status" value="1"/>
</dbReference>
<sequence length="167" mass="18906">MSGEASVDAAIARMYAEHWISLLRLAVLLVDDRQSAEDVVQEAFAQLYRRWDRLDDRGSALAYLRSTVLNRSRSVLRRRRVARGYIPPVMPPDASAEHAAVMREDRQEVHRAVSALPTRVREVLVLRYYLDLPHSEIARTLGISESTARSTASRGIALLGQKLKDLR</sequence>
<evidence type="ECO:0000256" key="1">
    <source>
        <dbReference type="ARBA" id="ARBA00010641"/>
    </source>
</evidence>
<evidence type="ECO:0000313" key="8">
    <source>
        <dbReference type="EMBL" id="MFC0626322.1"/>
    </source>
</evidence>
<dbReference type="RefSeq" id="WP_380049649.1">
    <property type="nucleotide sequence ID" value="NZ_JBHLTC010000023.1"/>
</dbReference>
<dbReference type="EMBL" id="JBHLTC010000023">
    <property type="protein sequence ID" value="MFC0626322.1"/>
    <property type="molecule type" value="Genomic_DNA"/>
</dbReference>
<comment type="similarity">
    <text evidence="1">Belongs to the sigma-70 factor family. ECF subfamily.</text>
</comment>
<evidence type="ECO:0000259" key="6">
    <source>
        <dbReference type="Pfam" id="PF04542"/>
    </source>
</evidence>
<dbReference type="InterPro" id="IPR013325">
    <property type="entry name" value="RNA_pol_sigma_r2"/>
</dbReference>
<protein>
    <submittedName>
        <fullName evidence="8">SigE family RNA polymerase sigma factor</fullName>
    </submittedName>
</protein>
<keyword evidence="4" id="KW-0238">DNA-binding</keyword>
<dbReference type="PANTHER" id="PTHR43133:SF50">
    <property type="entry name" value="ECF RNA POLYMERASE SIGMA FACTOR SIGM"/>
    <property type="match status" value="1"/>
</dbReference>
<dbReference type="InterPro" id="IPR039425">
    <property type="entry name" value="RNA_pol_sigma-70-like"/>
</dbReference>
<proteinExistence type="inferred from homology"/>
<dbReference type="InterPro" id="IPR013324">
    <property type="entry name" value="RNA_pol_sigma_r3/r4-like"/>
</dbReference>
<comment type="caution">
    <text evidence="8">The sequence shown here is derived from an EMBL/GenBank/DDBJ whole genome shotgun (WGS) entry which is preliminary data.</text>
</comment>
<reference evidence="8 9" key="1">
    <citation type="submission" date="2024-09" db="EMBL/GenBank/DDBJ databases">
        <authorList>
            <person name="Sun Q."/>
            <person name="Mori K."/>
        </authorList>
    </citation>
    <scope>NUCLEOTIDE SEQUENCE [LARGE SCALE GENOMIC DNA]</scope>
    <source>
        <strain evidence="8 9">CGMCC 1.15906</strain>
    </source>
</reference>
<organism evidence="8 9">
    <name type="scientific">Kribbella deserti</name>
    <dbReference type="NCBI Taxonomy" id="1926257"/>
    <lineage>
        <taxon>Bacteria</taxon>
        <taxon>Bacillati</taxon>
        <taxon>Actinomycetota</taxon>
        <taxon>Actinomycetes</taxon>
        <taxon>Propionibacteriales</taxon>
        <taxon>Kribbellaceae</taxon>
        <taxon>Kribbella</taxon>
    </lineage>
</organism>
<keyword evidence="5" id="KW-0804">Transcription</keyword>
<dbReference type="SUPFAM" id="SSF88659">
    <property type="entry name" value="Sigma3 and sigma4 domains of RNA polymerase sigma factors"/>
    <property type="match status" value="1"/>
</dbReference>
<dbReference type="SUPFAM" id="SSF88946">
    <property type="entry name" value="Sigma2 domain of RNA polymerase sigma factors"/>
    <property type="match status" value="1"/>
</dbReference>
<dbReference type="InterPro" id="IPR014284">
    <property type="entry name" value="RNA_pol_sigma-70_dom"/>
</dbReference>
<evidence type="ECO:0000259" key="7">
    <source>
        <dbReference type="Pfam" id="PF08281"/>
    </source>
</evidence>
<dbReference type="NCBIfam" id="TIGR02983">
    <property type="entry name" value="SigE-fam_strep"/>
    <property type="match status" value="1"/>
</dbReference>
<accession>A0ABV6QNU8</accession>
<dbReference type="Pfam" id="PF08281">
    <property type="entry name" value="Sigma70_r4_2"/>
    <property type="match status" value="1"/>
</dbReference>
<dbReference type="InterPro" id="IPR036388">
    <property type="entry name" value="WH-like_DNA-bd_sf"/>
</dbReference>
<dbReference type="InterPro" id="IPR007627">
    <property type="entry name" value="RNA_pol_sigma70_r2"/>
</dbReference>
<dbReference type="CDD" id="cd06171">
    <property type="entry name" value="Sigma70_r4"/>
    <property type="match status" value="1"/>
</dbReference>
<keyword evidence="2" id="KW-0805">Transcription regulation</keyword>
<gene>
    <name evidence="8" type="ORF">ACFFGN_19745</name>
</gene>
<dbReference type="PANTHER" id="PTHR43133">
    <property type="entry name" value="RNA POLYMERASE ECF-TYPE SIGMA FACTO"/>
    <property type="match status" value="1"/>
</dbReference>
<name>A0ABV6QNU8_9ACTN</name>
<evidence type="ECO:0000256" key="4">
    <source>
        <dbReference type="ARBA" id="ARBA00023125"/>
    </source>
</evidence>
<dbReference type="Gene3D" id="1.10.10.10">
    <property type="entry name" value="Winged helix-like DNA-binding domain superfamily/Winged helix DNA-binding domain"/>
    <property type="match status" value="1"/>
</dbReference>
<keyword evidence="3" id="KW-0731">Sigma factor</keyword>
<dbReference type="InterPro" id="IPR014325">
    <property type="entry name" value="RNA_pol_sigma-E_actinobac"/>
</dbReference>
<dbReference type="Proteomes" id="UP001589890">
    <property type="component" value="Unassembled WGS sequence"/>
</dbReference>